<reference evidence="2 3" key="1">
    <citation type="submission" date="2023-08" db="EMBL/GenBank/DDBJ databases">
        <title>genomic of DY56.</title>
        <authorList>
            <person name="Wang Y."/>
        </authorList>
    </citation>
    <scope>NUCLEOTIDE SEQUENCE [LARGE SCALE GENOMIC DNA]</scope>
    <source>
        <strain evidence="2 3">DY56-A-20</strain>
    </source>
</reference>
<evidence type="ECO:0000313" key="3">
    <source>
        <dbReference type="Proteomes" id="UP001235664"/>
    </source>
</evidence>
<feature type="signal peptide" evidence="1">
    <location>
        <begin position="1"/>
        <end position="21"/>
    </location>
</feature>
<dbReference type="RefSeq" id="WP_305928406.1">
    <property type="nucleotide sequence ID" value="NZ_JAVAIL010000001.1"/>
</dbReference>
<keyword evidence="1" id="KW-0732">Signal</keyword>
<feature type="chain" id="PRO_5047532379" description="PRC-barrel domain-containing protein" evidence="1">
    <location>
        <begin position="22"/>
        <end position="182"/>
    </location>
</feature>
<keyword evidence="3" id="KW-1185">Reference proteome</keyword>
<proteinExistence type="predicted"/>
<name>A0ABT9H4L9_9SPHN</name>
<evidence type="ECO:0008006" key="4">
    <source>
        <dbReference type="Google" id="ProtNLM"/>
    </source>
</evidence>
<dbReference type="Proteomes" id="UP001235664">
    <property type="component" value="Unassembled WGS sequence"/>
</dbReference>
<comment type="caution">
    <text evidence="2">The sequence shown here is derived from an EMBL/GenBank/DDBJ whole genome shotgun (WGS) entry which is preliminary data.</text>
</comment>
<evidence type="ECO:0000313" key="2">
    <source>
        <dbReference type="EMBL" id="MDP4538264.1"/>
    </source>
</evidence>
<protein>
    <recommendedName>
        <fullName evidence="4">PRC-barrel domain-containing protein</fullName>
    </recommendedName>
</protein>
<sequence length="182" mass="18192">MKYQIATAAALALGVAAPALAQQPATPAATAPAPAEIAVGTQIFGSDGAVIGTVARIEGDVALVAVGERGIPIPAAAIVAAQAGPTVNITRSDLVTQFDRQMAQMEAQLEAELVAGAAVQTADGQPLGTIQSREADAIVVAGDIGQMTLSKPMLALGPQGTLVVRATMEQIRQAMAQSAAEG</sequence>
<accession>A0ABT9H4L9</accession>
<gene>
    <name evidence="2" type="ORF">Q9K01_01305</name>
</gene>
<dbReference type="EMBL" id="JAVAIL010000001">
    <property type="protein sequence ID" value="MDP4538264.1"/>
    <property type="molecule type" value="Genomic_DNA"/>
</dbReference>
<evidence type="ECO:0000256" key="1">
    <source>
        <dbReference type="SAM" id="SignalP"/>
    </source>
</evidence>
<organism evidence="2 3">
    <name type="scientific">Qipengyuania benthica</name>
    <dbReference type="NCBI Taxonomy" id="3067651"/>
    <lineage>
        <taxon>Bacteria</taxon>
        <taxon>Pseudomonadati</taxon>
        <taxon>Pseudomonadota</taxon>
        <taxon>Alphaproteobacteria</taxon>
        <taxon>Sphingomonadales</taxon>
        <taxon>Erythrobacteraceae</taxon>
        <taxon>Qipengyuania</taxon>
    </lineage>
</organism>